<reference evidence="4 5" key="2">
    <citation type="submission" date="2018-11" db="EMBL/GenBank/DDBJ databases">
        <authorList>
            <consortium name="Pathogen Informatics"/>
        </authorList>
    </citation>
    <scope>NUCLEOTIDE SEQUENCE [LARGE SCALE GENOMIC DNA]</scope>
    <source>
        <strain evidence="4 5">Egypt</strain>
    </source>
</reference>
<evidence type="ECO:0000313" key="4">
    <source>
        <dbReference type="EMBL" id="VDP87244.1"/>
    </source>
</evidence>
<protein>
    <submittedName>
        <fullName evidence="6">Transmembrane protein</fullName>
    </submittedName>
</protein>
<feature type="region of interest" description="Disordered" evidence="1">
    <location>
        <begin position="267"/>
        <end position="287"/>
    </location>
</feature>
<keyword evidence="5" id="KW-1185">Reference proteome</keyword>
<feature type="transmembrane region" description="Helical" evidence="2">
    <location>
        <begin position="198"/>
        <end position="222"/>
    </location>
</feature>
<keyword evidence="3" id="KW-0732">Signal</keyword>
<accession>A0A183AUB7</accession>
<dbReference type="WBParaSite" id="ECPE_0001058401-mRNA-1">
    <property type="protein sequence ID" value="ECPE_0001058401-mRNA-1"/>
    <property type="gene ID" value="ECPE_0001058401"/>
</dbReference>
<dbReference type="EMBL" id="UZAN01049261">
    <property type="protein sequence ID" value="VDP87244.1"/>
    <property type="molecule type" value="Genomic_DNA"/>
</dbReference>
<feature type="compositionally biased region" description="Polar residues" evidence="1">
    <location>
        <begin position="276"/>
        <end position="287"/>
    </location>
</feature>
<dbReference type="Proteomes" id="UP000272942">
    <property type="component" value="Unassembled WGS sequence"/>
</dbReference>
<evidence type="ECO:0000256" key="3">
    <source>
        <dbReference type="SAM" id="SignalP"/>
    </source>
</evidence>
<feature type="compositionally biased region" description="Polar residues" evidence="1">
    <location>
        <begin position="429"/>
        <end position="443"/>
    </location>
</feature>
<organism evidence="6">
    <name type="scientific">Echinostoma caproni</name>
    <dbReference type="NCBI Taxonomy" id="27848"/>
    <lineage>
        <taxon>Eukaryota</taxon>
        <taxon>Metazoa</taxon>
        <taxon>Spiralia</taxon>
        <taxon>Lophotrochozoa</taxon>
        <taxon>Platyhelminthes</taxon>
        <taxon>Trematoda</taxon>
        <taxon>Digenea</taxon>
        <taxon>Plagiorchiida</taxon>
        <taxon>Echinostomata</taxon>
        <taxon>Echinostomatoidea</taxon>
        <taxon>Echinostomatidae</taxon>
        <taxon>Echinostoma</taxon>
    </lineage>
</organism>
<name>A0A183AUB7_9TREM</name>
<evidence type="ECO:0000313" key="6">
    <source>
        <dbReference type="WBParaSite" id="ECPE_0001058401-mRNA-1"/>
    </source>
</evidence>
<keyword evidence="2" id="KW-1133">Transmembrane helix</keyword>
<feature type="compositionally biased region" description="Polar residues" evidence="1">
    <location>
        <begin position="454"/>
        <end position="469"/>
    </location>
</feature>
<proteinExistence type="predicted"/>
<dbReference type="AlphaFoldDB" id="A0A183AUB7"/>
<sequence length="493" mass="54883">MCLGISQLFTVLLVTFPSLIQLIKVDEEHTNPKTQRASRSLVLPRNVWLVLSVPLFAFQASKQELESSQPELDALARENRSLLFRSHGLTWMAILKDTTINISASLDVCVDNFLVRPLVHSDGHNQTLYQESCSRGLTWRDPHTGQARRVLLDSTGADASFRPINSVREMQNEHFELDLIENSTFIGRSRWFRVTGTFILAICATFLFLLFSITLCVSIALTRGKRCKSPSRAIAISPSRTVNSGSRTRVFRPPDYAEDSLLPRIQKSKTAEEETQSFGTEPVSTENGESLFQHDANTCRSLVAEDGDTEVMDPMATSAMQLARNWFLYRNRGDRLRQRTMIGHPSLTNPPVVIPHPPASPLTATASSPYALLKHPTDKVCMPSFVETQASRDFKPTVPSSTNFRHSLVLSVDDHDQLIILPSTQSITSSMHRTGTTGANSSIHEVPEGESDTEGNLTSNEHNSLPTMHQRSRLRTIDGSSQSDTSRHLECDG</sequence>
<feature type="chain" id="PRO_5043138209" evidence="3">
    <location>
        <begin position="23"/>
        <end position="493"/>
    </location>
</feature>
<evidence type="ECO:0000313" key="5">
    <source>
        <dbReference type="Proteomes" id="UP000272942"/>
    </source>
</evidence>
<feature type="region of interest" description="Disordered" evidence="1">
    <location>
        <begin position="429"/>
        <end position="493"/>
    </location>
</feature>
<gene>
    <name evidence="4" type="ORF">ECPE_LOCUS10552</name>
</gene>
<keyword evidence="2" id="KW-0472">Membrane</keyword>
<evidence type="ECO:0000256" key="1">
    <source>
        <dbReference type="SAM" id="MobiDB-lite"/>
    </source>
</evidence>
<evidence type="ECO:0000256" key="2">
    <source>
        <dbReference type="SAM" id="Phobius"/>
    </source>
</evidence>
<reference evidence="6" key="1">
    <citation type="submission" date="2016-06" db="UniProtKB">
        <authorList>
            <consortium name="WormBaseParasite"/>
        </authorList>
    </citation>
    <scope>IDENTIFICATION</scope>
</reference>
<keyword evidence="2" id="KW-0812">Transmembrane</keyword>
<dbReference type="OrthoDB" id="6274145at2759"/>
<feature type="signal peptide" evidence="3">
    <location>
        <begin position="1"/>
        <end position="22"/>
    </location>
</feature>